<keyword evidence="3 5" id="KW-1133">Transmembrane helix</keyword>
<feature type="transmembrane region" description="Helical" evidence="5">
    <location>
        <begin position="211"/>
        <end position="235"/>
    </location>
</feature>
<name>A0A2M9D2E9_9MICO</name>
<dbReference type="GO" id="GO:0005248">
    <property type="term" value="F:voltage-gated sodium channel activity"/>
    <property type="evidence" value="ECO:0007669"/>
    <property type="project" value="TreeGrafter"/>
</dbReference>
<dbReference type="AlphaFoldDB" id="A0A2M9D2E9"/>
<dbReference type="SUPFAM" id="SSF81324">
    <property type="entry name" value="Voltage-gated potassium channels"/>
    <property type="match status" value="1"/>
</dbReference>
<keyword evidence="2 5" id="KW-0812">Transmembrane</keyword>
<gene>
    <name evidence="7" type="ORF">CLV85_1919</name>
</gene>
<feature type="transmembrane region" description="Helical" evidence="5">
    <location>
        <begin position="60"/>
        <end position="78"/>
    </location>
</feature>
<feature type="transmembrane region" description="Helical" evidence="5">
    <location>
        <begin position="139"/>
        <end position="164"/>
    </location>
</feature>
<evidence type="ECO:0000259" key="6">
    <source>
        <dbReference type="Pfam" id="PF00520"/>
    </source>
</evidence>
<evidence type="ECO:0000256" key="3">
    <source>
        <dbReference type="ARBA" id="ARBA00022989"/>
    </source>
</evidence>
<dbReference type="EMBL" id="PGFH01000002">
    <property type="protein sequence ID" value="PJJ78351.1"/>
    <property type="molecule type" value="Genomic_DNA"/>
</dbReference>
<dbReference type="Gene3D" id="1.10.287.70">
    <property type="match status" value="1"/>
</dbReference>
<sequence>MNNGRVNPTTPPESPSFRSRLAQFVDSALVQNFVLAVIVINAVIIALATTADEGTTTYDVLHFLDSIALVVFVIELVLKLVAYGPKRFFTDGWSVFDFIVVAIALVPSSGPLSVLRALRVLRILRVIKFLPQVRMVVEALLRSFPGIGAIALLMSLVFFVASVMSTELFGDQFPDWFGSIGKSTYSLFQIMTLESWSMGIVRPIMEVMPMAWLFFVPFILIAAFITLNLFIAVIVDTMQSLRIEREEAVQAEADRVDPPVALDLDNDELAHVIRSLGRLTSSADSRPEVLRMWGVDNADALREDVLRLQSALAGSHELSHADWAKTLFAADLALVAGTPQKTAPEERAAADEAALALSRALRARLETHEYATSAA</sequence>
<feature type="domain" description="Ion transport" evidence="6">
    <location>
        <begin position="30"/>
        <end position="243"/>
    </location>
</feature>
<keyword evidence="8" id="KW-1185">Reference proteome</keyword>
<dbReference type="Gene3D" id="1.20.120.350">
    <property type="entry name" value="Voltage-gated potassium channels. Chain C"/>
    <property type="match status" value="1"/>
</dbReference>
<protein>
    <submittedName>
        <fullName evidence="7">Ion transport protein</fullName>
    </submittedName>
</protein>
<keyword evidence="4 5" id="KW-0472">Membrane</keyword>
<organism evidence="7 8">
    <name type="scientific">Salinibacterium amurskyense</name>
    <dbReference type="NCBI Taxonomy" id="205941"/>
    <lineage>
        <taxon>Bacteria</taxon>
        <taxon>Bacillati</taxon>
        <taxon>Actinomycetota</taxon>
        <taxon>Actinomycetes</taxon>
        <taxon>Micrococcales</taxon>
        <taxon>Microbacteriaceae</taxon>
        <taxon>Salinibacterium</taxon>
    </lineage>
</organism>
<evidence type="ECO:0000256" key="2">
    <source>
        <dbReference type="ARBA" id="ARBA00022692"/>
    </source>
</evidence>
<dbReference type="InterPro" id="IPR005821">
    <property type="entry name" value="Ion_trans_dom"/>
</dbReference>
<comment type="caution">
    <text evidence="7">The sequence shown here is derived from an EMBL/GenBank/DDBJ whole genome shotgun (WGS) entry which is preliminary data.</text>
</comment>
<dbReference type="InterPro" id="IPR027359">
    <property type="entry name" value="Volt_channel_dom_sf"/>
</dbReference>
<dbReference type="Proteomes" id="UP000231742">
    <property type="component" value="Unassembled WGS sequence"/>
</dbReference>
<dbReference type="Pfam" id="PF00520">
    <property type="entry name" value="Ion_trans"/>
    <property type="match status" value="1"/>
</dbReference>
<feature type="transmembrane region" description="Helical" evidence="5">
    <location>
        <begin position="28"/>
        <end position="48"/>
    </location>
</feature>
<dbReference type="OrthoDB" id="5297065at2"/>
<dbReference type="PANTHER" id="PTHR10037:SF62">
    <property type="entry name" value="SODIUM CHANNEL PROTEIN 60E"/>
    <property type="match status" value="1"/>
</dbReference>
<dbReference type="GO" id="GO:0001518">
    <property type="term" value="C:voltage-gated sodium channel complex"/>
    <property type="evidence" value="ECO:0007669"/>
    <property type="project" value="TreeGrafter"/>
</dbReference>
<proteinExistence type="predicted"/>
<evidence type="ECO:0000256" key="1">
    <source>
        <dbReference type="ARBA" id="ARBA00004141"/>
    </source>
</evidence>
<dbReference type="InterPro" id="IPR043203">
    <property type="entry name" value="VGCC_Ca_Na"/>
</dbReference>
<evidence type="ECO:0000313" key="7">
    <source>
        <dbReference type="EMBL" id="PJJ78351.1"/>
    </source>
</evidence>
<accession>A0A2M9D2E9</accession>
<comment type="subcellular location">
    <subcellularLocation>
        <location evidence="1">Membrane</location>
        <topology evidence="1">Multi-pass membrane protein</topology>
    </subcellularLocation>
</comment>
<evidence type="ECO:0000256" key="5">
    <source>
        <dbReference type="SAM" id="Phobius"/>
    </source>
</evidence>
<dbReference type="PANTHER" id="PTHR10037">
    <property type="entry name" value="VOLTAGE-GATED CATION CHANNEL CALCIUM AND SODIUM"/>
    <property type="match status" value="1"/>
</dbReference>
<feature type="transmembrane region" description="Helical" evidence="5">
    <location>
        <begin position="98"/>
        <end position="118"/>
    </location>
</feature>
<reference evidence="7 8" key="1">
    <citation type="submission" date="2017-11" db="EMBL/GenBank/DDBJ databases">
        <title>Genomic Encyclopedia of Archaeal and Bacterial Type Strains, Phase II (KMG-II): From Individual Species to Whole Genera.</title>
        <authorList>
            <person name="Goeker M."/>
        </authorList>
    </citation>
    <scope>NUCLEOTIDE SEQUENCE [LARGE SCALE GENOMIC DNA]</scope>
    <source>
        <strain evidence="7 8">DSM 16400</strain>
    </source>
</reference>
<evidence type="ECO:0000256" key="4">
    <source>
        <dbReference type="ARBA" id="ARBA00023136"/>
    </source>
</evidence>
<evidence type="ECO:0000313" key="8">
    <source>
        <dbReference type="Proteomes" id="UP000231742"/>
    </source>
</evidence>